<dbReference type="InterPro" id="IPR000008">
    <property type="entry name" value="C2_dom"/>
</dbReference>
<dbReference type="AlphaFoldDB" id="A0A0G4GQM9"/>
<feature type="compositionally biased region" description="Basic residues" evidence="1">
    <location>
        <begin position="331"/>
        <end position="352"/>
    </location>
</feature>
<dbReference type="SUPFAM" id="SSF49562">
    <property type="entry name" value="C2 domain (Calcium/lipid-binding domain, CaLB)"/>
    <property type="match status" value="1"/>
</dbReference>
<dbReference type="SMART" id="SM00239">
    <property type="entry name" value="C2"/>
    <property type="match status" value="1"/>
</dbReference>
<protein>
    <recommendedName>
        <fullName evidence="2">C2 domain-containing protein</fullName>
    </recommendedName>
</protein>
<dbReference type="CDD" id="cd00030">
    <property type="entry name" value="C2"/>
    <property type="match status" value="1"/>
</dbReference>
<dbReference type="PANTHER" id="PTHR47052:SF3">
    <property type="entry name" value="INGRESSION PROTEIN 1"/>
    <property type="match status" value="1"/>
</dbReference>
<feature type="compositionally biased region" description="Low complexity" evidence="1">
    <location>
        <begin position="269"/>
        <end position="284"/>
    </location>
</feature>
<feature type="compositionally biased region" description="Polar residues" evidence="1">
    <location>
        <begin position="136"/>
        <end position="145"/>
    </location>
</feature>
<feature type="compositionally biased region" description="Gly residues" evidence="1">
    <location>
        <begin position="155"/>
        <end position="167"/>
    </location>
</feature>
<accession>A0A0G4GQM9</accession>
<evidence type="ECO:0000259" key="2">
    <source>
        <dbReference type="PROSITE" id="PS50004"/>
    </source>
</evidence>
<dbReference type="Gene3D" id="2.60.40.150">
    <property type="entry name" value="C2 domain"/>
    <property type="match status" value="1"/>
</dbReference>
<name>A0A0G4GQM9_9ALVE</name>
<feature type="region of interest" description="Disordered" evidence="1">
    <location>
        <begin position="326"/>
        <end position="373"/>
    </location>
</feature>
<feature type="domain" description="C2" evidence="2">
    <location>
        <begin position="1"/>
        <end position="104"/>
    </location>
</feature>
<dbReference type="VEuPathDB" id="CryptoDB:Cvel_5046"/>
<dbReference type="PANTHER" id="PTHR47052">
    <property type="entry name" value="CONSERVED SERINE PROLINE-RICH PROTEIN (AFU_ORTHOLOGUE AFUA_2G01790)"/>
    <property type="match status" value="1"/>
</dbReference>
<dbReference type="PROSITE" id="PS50004">
    <property type="entry name" value="C2"/>
    <property type="match status" value="1"/>
</dbReference>
<reference evidence="3" key="1">
    <citation type="submission" date="2014-11" db="EMBL/GenBank/DDBJ databases">
        <authorList>
            <person name="Otto D Thomas"/>
            <person name="Naeem Raeece"/>
        </authorList>
    </citation>
    <scope>NUCLEOTIDE SEQUENCE</scope>
</reference>
<dbReference type="InterPro" id="IPR052981">
    <property type="entry name" value="Ingression_C2_domain"/>
</dbReference>
<feature type="compositionally biased region" description="Polar residues" evidence="1">
    <location>
        <begin position="290"/>
        <end position="304"/>
    </location>
</feature>
<feature type="region of interest" description="Disordered" evidence="1">
    <location>
        <begin position="129"/>
        <end position="306"/>
    </location>
</feature>
<feature type="compositionally biased region" description="Low complexity" evidence="1">
    <location>
        <begin position="356"/>
        <end position="367"/>
    </location>
</feature>
<evidence type="ECO:0000313" key="3">
    <source>
        <dbReference type="EMBL" id="CEM32747.1"/>
    </source>
</evidence>
<sequence>MSVSELVITVVSARELYNTEMFMKMDPYCKVIFGSQIARTEWKEKAHKTPVWNKQLKLPYRGEQSVRFEVWDHDKLTADDFIGSVDMVLAPLLNSANPSFTGELNLVRKNGKAAGFLYLSMQAVRGPPGGMGMPPTQTNPGYNTQGLPPPPQGVPGYGGYGGGGGGQAQPPFAPGYGGGGGGQAPPPFAPSGGGGQAPPPFGPLGGGNGQAPPPFAPSGGGGGQAPPPFNIPGGVPQGATVIVVDGAGGGAAPAQAPPPMNPPFQQNTNAPYGGAPPANQGQGPSYAQYHAQQQTHPSYPQGHQVTPGAAGAGMFAAAMHGGVFGCGYGGGKKKKKDKKDKKYKKNKFKKKGFGGFDFSGSDSSWSGGWSGSS</sequence>
<gene>
    <name evidence="3" type="ORF">Cvel_5046</name>
</gene>
<evidence type="ECO:0000256" key="1">
    <source>
        <dbReference type="SAM" id="MobiDB-lite"/>
    </source>
</evidence>
<dbReference type="Pfam" id="PF00168">
    <property type="entry name" value="C2"/>
    <property type="match status" value="1"/>
</dbReference>
<organism evidence="3">
    <name type="scientific">Chromera velia CCMP2878</name>
    <dbReference type="NCBI Taxonomy" id="1169474"/>
    <lineage>
        <taxon>Eukaryota</taxon>
        <taxon>Sar</taxon>
        <taxon>Alveolata</taxon>
        <taxon>Colpodellida</taxon>
        <taxon>Chromeraceae</taxon>
        <taxon>Chromera</taxon>
    </lineage>
</organism>
<proteinExistence type="predicted"/>
<dbReference type="InterPro" id="IPR035892">
    <property type="entry name" value="C2_domain_sf"/>
</dbReference>
<dbReference type="EMBL" id="CDMZ01001447">
    <property type="protein sequence ID" value="CEM32747.1"/>
    <property type="molecule type" value="Genomic_DNA"/>
</dbReference>